<feature type="domain" description="NAD(P)-binding" evidence="1">
    <location>
        <begin position="7"/>
        <end position="117"/>
    </location>
</feature>
<feature type="non-terminal residue" evidence="2">
    <location>
        <position position="118"/>
    </location>
</feature>
<dbReference type="Pfam" id="PF13460">
    <property type="entry name" value="NAD_binding_10"/>
    <property type="match status" value="1"/>
</dbReference>
<dbReference type="SUPFAM" id="SSF51735">
    <property type="entry name" value="NAD(P)-binding Rossmann-fold domains"/>
    <property type="match status" value="1"/>
</dbReference>
<organism evidence="2 3">
    <name type="scientific">Halobium palmae</name>
    <dbReference type="NCBI Taxonomy" id="1776492"/>
    <lineage>
        <taxon>Archaea</taxon>
        <taxon>Methanobacteriati</taxon>
        <taxon>Methanobacteriota</taxon>
        <taxon>Stenosarchaea group</taxon>
        <taxon>Halobacteria</taxon>
        <taxon>Halobacteriales</taxon>
        <taxon>Haloferacaceae</taxon>
        <taxon>Halobium</taxon>
    </lineage>
</organism>
<dbReference type="InterPro" id="IPR051783">
    <property type="entry name" value="NAD(P)-dependent_oxidoreduct"/>
</dbReference>
<evidence type="ECO:0000313" key="2">
    <source>
        <dbReference type="EMBL" id="MFC6726278.1"/>
    </source>
</evidence>
<keyword evidence="3" id="KW-1185">Reference proteome</keyword>
<dbReference type="PANTHER" id="PTHR48079">
    <property type="entry name" value="PROTEIN YEEZ"/>
    <property type="match status" value="1"/>
</dbReference>
<dbReference type="AlphaFoldDB" id="A0ABD5S3J8"/>
<comment type="caution">
    <text evidence="2">The sequence shown here is derived from an EMBL/GenBank/DDBJ whole genome shotgun (WGS) entry which is preliminary data.</text>
</comment>
<dbReference type="InterPro" id="IPR016040">
    <property type="entry name" value="NAD(P)-bd_dom"/>
</dbReference>
<dbReference type="PANTHER" id="PTHR48079:SF6">
    <property type="entry name" value="NAD(P)-BINDING DOMAIN-CONTAINING PROTEIN-RELATED"/>
    <property type="match status" value="1"/>
</dbReference>
<dbReference type="Gene3D" id="3.40.50.720">
    <property type="entry name" value="NAD(P)-binding Rossmann-like Domain"/>
    <property type="match status" value="1"/>
</dbReference>
<name>A0ABD5S3J8_9EURY</name>
<accession>A0ABD5S3J8</accession>
<reference evidence="2 3" key="1">
    <citation type="journal article" date="2019" name="Int. J. Syst. Evol. Microbiol.">
        <title>The Global Catalogue of Microorganisms (GCM) 10K type strain sequencing project: providing services to taxonomists for standard genome sequencing and annotation.</title>
        <authorList>
            <consortium name="The Broad Institute Genomics Platform"/>
            <consortium name="The Broad Institute Genome Sequencing Center for Infectious Disease"/>
            <person name="Wu L."/>
            <person name="Ma J."/>
        </authorList>
    </citation>
    <scope>NUCLEOTIDE SEQUENCE [LARGE SCALE GENOMIC DNA]</scope>
    <source>
        <strain evidence="2 3">NBRC 111368</strain>
    </source>
</reference>
<sequence length="118" mass="12626">MNVLVVGGTGFVGSFLARELHERGHEVAVLSRNPGEADLAAAVERVSGDVTDYDSIEGAFEGRDAVYFLPALSPLFKPDGGDEMHFRIHLQGTENAVRAAETHGVDRYVQMSALGADP</sequence>
<proteinExistence type="predicted"/>
<evidence type="ECO:0000313" key="3">
    <source>
        <dbReference type="Proteomes" id="UP001596328"/>
    </source>
</evidence>
<protein>
    <submittedName>
        <fullName evidence="2">SDR family oxidoreductase</fullName>
    </submittedName>
</protein>
<dbReference type="EMBL" id="JBHSWU010001001">
    <property type="protein sequence ID" value="MFC6726278.1"/>
    <property type="molecule type" value="Genomic_DNA"/>
</dbReference>
<evidence type="ECO:0000259" key="1">
    <source>
        <dbReference type="Pfam" id="PF13460"/>
    </source>
</evidence>
<gene>
    <name evidence="2" type="ORF">ACFQE1_18300</name>
</gene>
<dbReference type="InterPro" id="IPR036291">
    <property type="entry name" value="NAD(P)-bd_dom_sf"/>
</dbReference>
<dbReference type="Proteomes" id="UP001596328">
    <property type="component" value="Unassembled WGS sequence"/>
</dbReference>